<proteinExistence type="predicted"/>
<evidence type="ECO:0000256" key="12">
    <source>
        <dbReference type="PROSITE-ProRule" id="PRU00076"/>
    </source>
</evidence>
<dbReference type="Proteomes" id="UP000037510">
    <property type="component" value="Unassembled WGS sequence"/>
</dbReference>
<evidence type="ECO:0000259" key="16">
    <source>
        <dbReference type="PROSITE" id="PS50993"/>
    </source>
</evidence>
<evidence type="ECO:0000259" key="17">
    <source>
        <dbReference type="PROSITE" id="PS51220"/>
    </source>
</evidence>
<evidence type="ECO:0000256" key="9">
    <source>
        <dbReference type="ARBA" id="ARBA00022889"/>
    </source>
</evidence>
<feature type="domain" description="EGF-like" evidence="15">
    <location>
        <begin position="553"/>
        <end position="589"/>
    </location>
</feature>
<dbReference type="InterPro" id="IPR049883">
    <property type="entry name" value="NOTCH1_EGF-like"/>
</dbReference>
<keyword evidence="5" id="KW-0732">Signal</keyword>
<dbReference type="PROSITE" id="PS01187">
    <property type="entry name" value="EGF_CA"/>
    <property type="match status" value="1"/>
</dbReference>
<dbReference type="SUPFAM" id="SSF57184">
    <property type="entry name" value="Growth factor receptor domain"/>
    <property type="match status" value="3"/>
</dbReference>
<dbReference type="InterPro" id="IPR000033">
    <property type="entry name" value="LDLR_classB_rpt"/>
</dbReference>
<dbReference type="PROSITE" id="PS51120">
    <property type="entry name" value="LDLRB"/>
    <property type="match status" value="1"/>
</dbReference>
<feature type="disulfide bond" evidence="12">
    <location>
        <begin position="900"/>
        <end position="917"/>
    </location>
</feature>
<feature type="domain" description="EGF-like" evidence="15">
    <location>
        <begin position="891"/>
        <end position="932"/>
    </location>
</feature>
<reference evidence="18 19" key="1">
    <citation type="journal article" date="2015" name="Genome Biol. Evol.">
        <title>The genome of winter moth (Operophtera brumata) provides a genomic perspective on sexual dimorphism and phenology.</title>
        <authorList>
            <person name="Derks M.F."/>
            <person name="Smit S."/>
            <person name="Salis L."/>
            <person name="Schijlen E."/>
            <person name="Bossers A."/>
            <person name="Mateman C."/>
            <person name="Pijl A.S."/>
            <person name="de Ridder D."/>
            <person name="Groenen M.A."/>
            <person name="Visser M.E."/>
            <person name="Megens H.J."/>
        </authorList>
    </citation>
    <scope>NUCLEOTIDE SEQUENCE [LARGE SCALE GENOMIC DNA]</scope>
    <source>
        <strain evidence="18">WM2013NL</strain>
        <tissue evidence="18">Head and thorax</tissue>
    </source>
</reference>
<dbReference type="SMART" id="SM00179">
    <property type="entry name" value="EGF_CA"/>
    <property type="match status" value="5"/>
</dbReference>
<dbReference type="AlphaFoldDB" id="A0A0L7LIT9"/>
<dbReference type="PROSITE" id="PS50026">
    <property type="entry name" value="EGF_3"/>
    <property type="match status" value="5"/>
</dbReference>
<evidence type="ECO:0000256" key="4">
    <source>
        <dbReference type="ARBA" id="ARBA00022536"/>
    </source>
</evidence>
<dbReference type="GO" id="GO:0005604">
    <property type="term" value="C:basement membrane"/>
    <property type="evidence" value="ECO:0007669"/>
    <property type="project" value="UniProtKB-SubCell"/>
</dbReference>
<dbReference type="Pfam" id="PF12947">
    <property type="entry name" value="EGF_3"/>
    <property type="match status" value="2"/>
</dbReference>
<keyword evidence="6" id="KW-0677">Repeat</keyword>
<evidence type="ECO:0000313" key="19">
    <source>
        <dbReference type="Proteomes" id="UP000037510"/>
    </source>
</evidence>
<feature type="region of interest" description="Disordered" evidence="14">
    <location>
        <begin position="647"/>
        <end position="666"/>
    </location>
</feature>
<dbReference type="InterPro" id="IPR052235">
    <property type="entry name" value="Nephronectin_domain"/>
</dbReference>
<comment type="caution">
    <text evidence="18">The sequence shown here is derived from an EMBL/GenBank/DDBJ whole genome shotgun (WGS) entry which is preliminary data.</text>
</comment>
<dbReference type="Gene3D" id="2.10.25.10">
    <property type="entry name" value="Laminin"/>
    <property type="match status" value="6"/>
</dbReference>
<feature type="domain" description="NIDO" evidence="17">
    <location>
        <begin position="30"/>
        <end position="180"/>
    </location>
</feature>
<evidence type="ECO:0000256" key="13">
    <source>
        <dbReference type="PROSITE-ProRule" id="PRU00461"/>
    </source>
</evidence>
<organism evidence="18 19">
    <name type="scientific">Operophtera brumata</name>
    <name type="common">Winter moth</name>
    <name type="synonym">Phalaena brumata</name>
    <dbReference type="NCBI Taxonomy" id="104452"/>
    <lineage>
        <taxon>Eukaryota</taxon>
        <taxon>Metazoa</taxon>
        <taxon>Ecdysozoa</taxon>
        <taxon>Arthropoda</taxon>
        <taxon>Hexapoda</taxon>
        <taxon>Insecta</taxon>
        <taxon>Pterygota</taxon>
        <taxon>Neoptera</taxon>
        <taxon>Endopterygota</taxon>
        <taxon>Lepidoptera</taxon>
        <taxon>Glossata</taxon>
        <taxon>Ditrysia</taxon>
        <taxon>Geometroidea</taxon>
        <taxon>Geometridae</taxon>
        <taxon>Larentiinae</taxon>
        <taxon>Operophtera</taxon>
    </lineage>
</organism>
<evidence type="ECO:0000256" key="7">
    <source>
        <dbReference type="ARBA" id="ARBA00022837"/>
    </source>
</evidence>
<keyword evidence="3" id="KW-0272">Extracellular matrix</keyword>
<dbReference type="PROSITE" id="PS51220">
    <property type="entry name" value="NIDO"/>
    <property type="match status" value="1"/>
</dbReference>
<dbReference type="PANTHER" id="PTHR24050:SF28">
    <property type="entry name" value="UROMODULIN-LIKE"/>
    <property type="match status" value="1"/>
</dbReference>
<dbReference type="Pfam" id="PF07474">
    <property type="entry name" value="G2F"/>
    <property type="match status" value="1"/>
</dbReference>
<dbReference type="InterPro" id="IPR006605">
    <property type="entry name" value="G2_nidogen/fibulin_G2F"/>
</dbReference>
<keyword evidence="4 12" id="KW-0245">EGF-like domain</keyword>
<dbReference type="Pfam" id="PF07645">
    <property type="entry name" value="EGF_CA"/>
    <property type="match status" value="1"/>
</dbReference>
<dbReference type="Pfam" id="PF06119">
    <property type="entry name" value="NIDO"/>
    <property type="match status" value="1"/>
</dbReference>
<keyword evidence="7" id="KW-0106">Calcium</keyword>
<feature type="domain" description="EGF-like" evidence="15">
    <location>
        <begin position="934"/>
        <end position="973"/>
    </location>
</feature>
<keyword evidence="8" id="KW-0084">Basement membrane</keyword>
<evidence type="ECO:0000313" key="18">
    <source>
        <dbReference type="EMBL" id="KOB75340.1"/>
    </source>
</evidence>
<evidence type="ECO:0000256" key="14">
    <source>
        <dbReference type="SAM" id="MobiDB-lite"/>
    </source>
</evidence>
<dbReference type="InterPro" id="IPR024731">
    <property type="entry name" value="NELL2-like_EGF"/>
</dbReference>
<dbReference type="STRING" id="104452.A0A0L7LIT9"/>
<dbReference type="SMART" id="SM00135">
    <property type="entry name" value="LY"/>
    <property type="match status" value="4"/>
</dbReference>
<dbReference type="FunFam" id="2.10.25.10:FF:000038">
    <property type="entry name" value="Fibrillin 2"/>
    <property type="match status" value="1"/>
</dbReference>
<dbReference type="InterPro" id="IPR003886">
    <property type="entry name" value="NIDO_dom"/>
</dbReference>
<dbReference type="PROSITE" id="PS00010">
    <property type="entry name" value="ASX_HYDROXYL"/>
    <property type="match status" value="1"/>
</dbReference>
<dbReference type="PROSITE" id="PS50993">
    <property type="entry name" value="NIDOGEN_G2"/>
    <property type="match status" value="1"/>
</dbReference>
<comment type="subcellular location">
    <subcellularLocation>
        <location evidence="1">Secreted</location>
        <location evidence="1">Extracellular space</location>
        <location evidence="1">Extracellular matrix</location>
        <location evidence="1">Basement membrane</location>
    </subcellularLocation>
</comment>
<dbReference type="PANTHER" id="PTHR24050">
    <property type="entry name" value="PA14 DOMAIN-CONTAINING PROTEIN"/>
    <property type="match status" value="1"/>
</dbReference>
<evidence type="ECO:0000256" key="5">
    <source>
        <dbReference type="ARBA" id="ARBA00022729"/>
    </source>
</evidence>
<dbReference type="PROSITE" id="PS01186">
    <property type="entry name" value="EGF_2"/>
    <property type="match status" value="7"/>
</dbReference>
<evidence type="ECO:0000256" key="11">
    <source>
        <dbReference type="ARBA" id="ARBA00023180"/>
    </source>
</evidence>
<dbReference type="InterPro" id="IPR018097">
    <property type="entry name" value="EGF_Ca-bd_CS"/>
</dbReference>
<protein>
    <submittedName>
        <fullName evidence="18">Putative nidogen</fullName>
    </submittedName>
</protein>
<comment type="caution">
    <text evidence="12">Lacks conserved residue(s) required for the propagation of feature annotation.</text>
</comment>
<dbReference type="InterPro" id="IPR000152">
    <property type="entry name" value="EGF-type_Asp/Asn_hydroxyl_site"/>
</dbReference>
<dbReference type="Gene3D" id="2.120.10.30">
    <property type="entry name" value="TolB, C-terminal domain"/>
    <property type="match status" value="1"/>
</dbReference>
<accession>A0A0L7LIT9</accession>
<dbReference type="SMART" id="SM00682">
    <property type="entry name" value="G2F"/>
    <property type="match status" value="1"/>
</dbReference>
<evidence type="ECO:0000256" key="6">
    <source>
        <dbReference type="ARBA" id="ARBA00022737"/>
    </source>
</evidence>
<dbReference type="InterPro" id="IPR009030">
    <property type="entry name" value="Growth_fac_rcpt_cys_sf"/>
</dbReference>
<dbReference type="InterPro" id="IPR011042">
    <property type="entry name" value="6-blade_b-propeller_TolB-like"/>
</dbReference>
<dbReference type="InterPro" id="IPR001881">
    <property type="entry name" value="EGF-like_Ca-bd_dom"/>
</dbReference>
<dbReference type="SMART" id="SM00539">
    <property type="entry name" value="NIDO"/>
    <property type="match status" value="1"/>
</dbReference>
<sequence>VNNFGVLSFRADIPSFINTEFPLPYPSIAAFYSNVDTTQEGAVFYRETDEPHIISKAEESVQNNFHDYYDFKPTSVFIATWLEVPYTSEIRNHKNSYQIAIISNGTESFVELLYPEREIQWTERETPPSSQPDAKAQAGFVAEDGRIFTLRGSGSHQIRNIVSWTNTHEPGKYVYRIGNIPVDGNIADPDQYDQNEVEVEEESKTCALSGTSVCHIQARCVDYQAGICCQCNEGFYGNGKSCIKNDIPIRVHGKLNGKLNDVHLNDVNIQAYVVVAEGRAYTALALAPPDLGRSLLLLNVLGGVVGWLFAKPSGIAKNGYQLTGAVFNHTADIWFPATNDRVTIHQEYDGHDVFDQIVIESDVRGTVPVIISGTKLELFEYQEQYTVVEPGLVRSEATRTLINKETDEKYEQRISQTITYAPCRYAPTSPESSLPLTLKVSKNYLGYETKENIVRYGTSNKIVPIGQEDPCVRGQETCDLRSVCVVQGESFACVCKSGYTNIYQDGTSACADIDECTAGTHNCDTNANCYNRDGGFECRCGEGFNGNGITCTPRSRCNDIRCGDNAQCNESRDGPLCVCAPGYTGDGSSCWEIQENTCARCSINADCQGAQINTFACVCKPGYAGNGYECDWVGYTTTSDSPVYSPYDRYSSTSSSTSEDVPQYPDQETRYDVSETPIISETPSVPETPFVSETPYVPDGSSNPTANEPVYNDSYFLPNCDSQGCSCPPGYSNYKDNSNNELCRIEGYSSEPPQPTENVDPSIRCDTDTDCPPNAACSFSSEEAEVYSGHCVCPEGYEGDAYECIERTGPTCSCGLNAHCIESVPGAGELMCVCDSGYVGDGYHCRPSFSCTNNSDCEYHAECRPNAATNELICQCIEGYVKDQSDACIPDGPLCSGALCAEHASCLYDENINRNYCLCDNGYNGDGIIQCVAAGPSCDVINDCHYDAICTPVNSSYQCICREGYDGDGYSCNQELSCRTDPNLCSPQASCLKRSDGYVCECNSGYSGNGTLCDLNPRLSGNFLVLSEGATIYRVPFQMTPRDYATPISSGIDQIAVGVDVDCVAGRIYWGDLTIEVANLETKVRKVLFAVVGISNPRGIVVHPQRGKIFWSDWKRADPKIEWANMDGSQRGVFLDKGDVTLPNSLAIDWQRERLCYADAGRFSIKCVGIDTLERDTIAASCLHPFSLAINGDKFYWTDWKTLKIETADVTSQLRGQVPMAVSSRPYGLAVAPGQCPAVSNVCTHRNGGCAPEQLCLPNGQGRTCVDGDVTYQDQ</sequence>
<evidence type="ECO:0000256" key="8">
    <source>
        <dbReference type="ARBA" id="ARBA00022869"/>
    </source>
</evidence>
<feature type="repeat" description="LDL-receptor class B" evidence="13">
    <location>
        <begin position="1107"/>
        <end position="1152"/>
    </location>
</feature>
<dbReference type="GO" id="GO:0005509">
    <property type="term" value="F:calcium ion binding"/>
    <property type="evidence" value="ECO:0007669"/>
    <property type="project" value="InterPro"/>
</dbReference>
<evidence type="ECO:0000256" key="10">
    <source>
        <dbReference type="ARBA" id="ARBA00023157"/>
    </source>
</evidence>
<dbReference type="InterPro" id="IPR009017">
    <property type="entry name" value="GFP"/>
</dbReference>
<keyword evidence="2" id="KW-0964">Secreted</keyword>
<keyword evidence="11" id="KW-0325">Glycoprotein</keyword>
<evidence type="ECO:0000259" key="15">
    <source>
        <dbReference type="PROSITE" id="PS50026"/>
    </source>
</evidence>
<keyword evidence="19" id="KW-1185">Reference proteome</keyword>
<dbReference type="SMART" id="SM00181">
    <property type="entry name" value="EGF"/>
    <property type="match status" value="11"/>
</dbReference>
<name>A0A0L7LIT9_OPEBR</name>
<dbReference type="EMBL" id="JTDY01000943">
    <property type="protein sequence ID" value="KOB75340.1"/>
    <property type="molecule type" value="Genomic_DNA"/>
</dbReference>
<evidence type="ECO:0000256" key="1">
    <source>
        <dbReference type="ARBA" id="ARBA00004302"/>
    </source>
</evidence>
<feature type="domain" description="Nidogen G2 beta-barrel" evidence="16">
    <location>
        <begin position="247"/>
        <end position="472"/>
    </location>
</feature>
<dbReference type="InterPro" id="IPR000742">
    <property type="entry name" value="EGF"/>
</dbReference>
<gene>
    <name evidence="18" type="ORF">OBRU01_07658</name>
</gene>
<dbReference type="SUPFAM" id="SSF63825">
    <property type="entry name" value="YWTD domain"/>
    <property type="match status" value="1"/>
</dbReference>
<dbReference type="Pfam" id="PF00058">
    <property type="entry name" value="Ldl_recept_b"/>
    <property type="match status" value="1"/>
</dbReference>
<feature type="domain" description="EGF-like" evidence="15">
    <location>
        <begin position="974"/>
        <end position="1014"/>
    </location>
</feature>
<dbReference type="GO" id="GO:0007160">
    <property type="term" value="P:cell-matrix adhesion"/>
    <property type="evidence" value="ECO:0007669"/>
    <property type="project" value="InterPro"/>
</dbReference>
<keyword evidence="10 12" id="KW-1015">Disulfide bond</keyword>
<dbReference type="SUPFAM" id="SSF54511">
    <property type="entry name" value="GFP-like"/>
    <property type="match status" value="1"/>
</dbReference>
<feature type="non-terminal residue" evidence="18">
    <location>
        <position position="1"/>
    </location>
</feature>
<dbReference type="Gene3D" id="2.40.155.10">
    <property type="entry name" value="Green fluorescent protein"/>
    <property type="match status" value="1"/>
</dbReference>
<evidence type="ECO:0000256" key="3">
    <source>
        <dbReference type="ARBA" id="ARBA00022530"/>
    </source>
</evidence>
<evidence type="ECO:0000256" key="2">
    <source>
        <dbReference type="ARBA" id="ARBA00022525"/>
    </source>
</evidence>
<keyword evidence="9" id="KW-0130">Cell adhesion</keyword>
<dbReference type="CDD" id="cd00054">
    <property type="entry name" value="EGF_CA"/>
    <property type="match status" value="1"/>
</dbReference>
<feature type="domain" description="EGF-like" evidence="15">
    <location>
        <begin position="512"/>
        <end position="552"/>
    </location>
</feature>